<sequence>MVQIHPKQPTGYQDYLIVKRNYILASNAPAMHMPLRLPAELRVPGCEHLAALFRDQEMERRVQALKHQSEREQLILSAEQAVIHAHTRAALALASQPRPLSFCSVYALENLTFIPPVKFYERVSYILLISISIS</sequence>
<accession>A0ABD2PK30</accession>
<name>A0ABD2PK30_9PLAT</name>
<gene>
    <name evidence="1" type="primary">ANKRD11</name>
    <name evidence="1" type="ORF">Ciccas_013640</name>
</gene>
<evidence type="ECO:0000313" key="1">
    <source>
        <dbReference type="EMBL" id="KAL3307835.1"/>
    </source>
</evidence>
<proteinExistence type="predicted"/>
<comment type="caution">
    <text evidence="1">The sequence shown here is derived from an EMBL/GenBank/DDBJ whole genome shotgun (WGS) entry which is preliminary data.</text>
</comment>
<keyword evidence="2" id="KW-1185">Reference proteome</keyword>
<dbReference type="PANTHER" id="PTHR24149">
    <property type="entry name" value="ANKYRIN REPEAT DOMAIN-CONTAINING PROTEIN 12"/>
    <property type="match status" value="1"/>
</dbReference>
<organism evidence="1 2">
    <name type="scientific">Cichlidogyrus casuarinus</name>
    <dbReference type="NCBI Taxonomy" id="1844966"/>
    <lineage>
        <taxon>Eukaryota</taxon>
        <taxon>Metazoa</taxon>
        <taxon>Spiralia</taxon>
        <taxon>Lophotrochozoa</taxon>
        <taxon>Platyhelminthes</taxon>
        <taxon>Monogenea</taxon>
        <taxon>Monopisthocotylea</taxon>
        <taxon>Dactylogyridea</taxon>
        <taxon>Ancyrocephalidae</taxon>
        <taxon>Cichlidogyrus</taxon>
    </lineage>
</organism>
<dbReference type="Proteomes" id="UP001626550">
    <property type="component" value="Unassembled WGS sequence"/>
</dbReference>
<dbReference type="AlphaFoldDB" id="A0ABD2PK30"/>
<protein>
    <submittedName>
        <fullName evidence="1">Ankyrin repeat domain-containing protein 11</fullName>
    </submittedName>
</protein>
<dbReference type="InterPro" id="IPR053210">
    <property type="entry name" value="ANKRD12"/>
</dbReference>
<dbReference type="EMBL" id="JBJKFK010006373">
    <property type="protein sequence ID" value="KAL3307835.1"/>
    <property type="molecule type" value="Genomic_DNA"/>
</dbReference>
<reference evidence="1 2" key="1">
    <citation type="submission" date="2024-11" db="EMBL/GenBank/DDBJ databases">
        <title>Adaptive evolution of stress response genes in parasites aligns with host niche diversity.</title>
        <authorList>
            <person name="Hahn C."/>
            <person name="Resl P."/>
        </authorList>
    </citation>
    <scope>NUCLEOTIDE SEQUENCE [LARGE SCALE GENOMIC DNA]</scope>
    <source>
        <strain evidence="1">EGGRZ-B1_66</strain>
        <tissue evidence="1">Body</tissue>
    </source>
</reference>
<dbReference type="PANTHER" id="PTHR24149:SF14">
    <property type="entry name" value="ANKYRIN REPEAT DOMAIN 12"/>
    <property type="match status" value="1"/>
</dbReference>
<evidence type="ECO:0000313" key="2">
    <source>
        <dbReference type="Proteomes" id="UP001626550"/>
    </source>
</evidence>